<feature type="region of interest" description="Disordered" evidence="3">
    <location>
        <begin position="180"/>
        <end position="223"/>
    </location>
</feature>
<keyword evidence="2" id="KW-0175">Coiled coil</keyword>
<evidence type="ECO:0000259" key="4">
    <source>
        <dbReference type="PROSITE" id="PS50076"/>
    </source>
</evidence>
<evidence type="ECO:0000256" key="3">
    <source>
        <dbReference type="SAM" id="MobiDB-lite"/>
    </source>
</evidence>
<dbReference type="PATRIC" id="fig|363754.4.peg.1077"/>
<dbReference type="Gene3D" id="2.60.260.20">
    <property type="entry name" value="Urease metallochaperone UreE, N-terminal domain"/>
    <property type="match status" value="2"/>
</dbReference>
<dbReference type="PROSITE" id="PS00636">
    <property type="entry name" value="DNAJ_1"/>
    <property type="match status" value="1"/>
</dbReference>
<dbReference type="SUPFAM" id="SSF49493">
    <property type="entry name" value="HSP40/DnaJ peptide-binding domain"/>
    <property type="match status" value="2"/>
</dbReference>
<dbReference type="Proteomes" id="UP000012429">
    <property type="component" value="Unassembled WGS sequence"/>
</dbReference>
<comment type="caution">
    <text evidence="5">The sequence shown here is derived from an EMBL/GenBank/DDBJ whole genome shotgun (WGS) entry which is preliminary data.</text>
</comment>
<dbReference type="Gene3D" id="1.10.287.110">
    <property type="entry name" value="DnaJ domain"/>
    <property type="match status" value="1"/>
</dbReference>
<accession>N6V5F7</accession>
<proteinExistence type="predicted"/>
<feature type="domain" description="J" evidence="4">
    <location>
        <begin position="37"/>
        <end position="102"/>
    </location>
</feature>
<dbReference type="Pfam" id="PF00226">
    <property type="entry name" value="DnaJ"/>
    <property type="match status" value="1"/>
</dbReference>
<dbReference type="Pfam" id="PF01556">
    <property type="entry name" value="DnaJ_C"/>
    <property type="match status" value="1"/>
</dbReference>
<reference evidence="5 6" key="1">
    <citation type="journal article" date="2012" name="BMC Genomics">
        <title>Genomic basis of broad host range and environmental adaptability of Rhizobium tropici CIAT 899 and Rhizobium sp. PRF 81 which are used in inoculants for common bean (Phaseolus vulgaris L.).</title>
        <authorList>
            <person name="Ormeno-Orrillo E."/>
            <person name="Menna P."/>
            <person name="Almeida L.G."/>
            <person name="Ollero F.J."/>
            <person name="Nicolas M.F."/>
            <person name="Pains Rodrigues E."/>
            <person name="Shigueyoshi Nakatani A."/>
            <person name="Silva Batista J.S."/>
            <person name="Oliveira Chueire L.M."/>
            <person name="Souza R.C."/>
            <person name="Ribeiro Vasconcelos A.T."/>
            <person name="Megias M."/>
            <person name="Hungria M."/>
            <person name="Martinez-Romero E."/>
        </authorList>
    </citation>
    <scope>NUCLEOTIDE SEQUENCE [LARGE SCALE GENOMIC DNA]</scope>
    <source>
        <strain evidence="5 6">PRF 81</strain>
    </source>
</reference>
<name>N6V5F7_9HYPH</name>
<evidence type="ECO:0000313" key="5">
    <source>
        <dbReference type="EMBL" id="ENN89055.1"/>
    </source>
</evidence>
<dbReference type="AlphaFoldDB" id="N6V5F7"/>
<dbReference type="InterPro" id="IPR002939">
    <property type="entry name" value="DnaJ_C"/>
</dbReference>
<dbReference type="InterPro" id="IPR001623">
    <property type="entry name" value="DnaJ_domain"/>
</dbReference>
<evidence type="ECO:0000256" key="2">
    <source>
        <dbReference type="SAM" id="Coils"/>
    </source>
</evidence>
<dbReference type="GO" id="GO:0042026">
    <property type="term" value="P:protein refolding"/>
    <property type="evidence" value="ECO:0007669"/>
    <property type="project" value="TreeGrafter"/>
</dbReference>
<dbReference type="GO" id="GO:0051082">
    <property type="term" value="F:unfolded protein binding"/>
    <property type="evidence" value="ECO:0007669"/>
    <property type="project" value="InterPro"/>
</dbReference>
<dbReference type="PANTHER" id="PTHR43096">
    <property type="entry name" value="DNAJ HOMOLOG 1, MITOCHONDRIAL-RELATED"/>
    <property type="match status" value="1"/>
</dbReference>
<dbReference type="PROSITE" id="PS50076">
    <property type="entry name" value="DNAJ_2"/>
    <property type="match status" value="1"/>
</dbReference>
<dbReference type="InterPro" id="IPR036869">
    <property type="entry name" value="J_dom_sf"/>
</dbReference>
<protein>
    <submittedName>
        <fullName evidence="5">Molecular chaperone protein, DnaJ family</fullName>
    </submittedName>
</protein>
<dbReference type="STRING" id="363754.RHSP_01876"/>
<evidence type="ECO:0000313" key="6">
    <source>
        <dbReference type="Proteomes" id="UP000012429"/>
    </source>
</evidence>
<dbReference type="SMART" id="SM00271">
    <property type="entry name" value="DnaJ"/>
    <property type="match status" value="1"/>
</dbReference>
<feature type="coiled-coil region" evidence="2">
    <location>
        <begin position="116"/>
        <end position="157"/>
    </location>
</feature>
<keyword evidence="6" id="KW-1185">Reference proteome</keyword>
<sequence>MPPRRRRRAKREPWIYLLGCSYGAGHAHETVAGKMRDPYKVLGVKRDAGADEIKAAWRNLAKTAHPDHNMGDPTATERFAEIGRAYETLKDPQKRSRYDQIARMAEAKGQSTEQTIMQQRQAAREMAERAKAARANAEKVMEELARANARKAAAAAASNQQSAANESPEDMVERIFGAKASRSTQQEQATVETVAPQAAKQQESEPTTTEEAHGEEELLATGTGSVSSRSAFGILSSFVRRITGSNAPEKPPEKTPEVAAEATVTLDDMLKARWITVPLSEGREARFQATTDISNGQVLHLKGQGLKLPGMLRGDVAVTIHLSTDTRFTLDGHDIRATLPVTIENAVLGCETTVEGLNGPVKLTVPAWSGSDQIVRIPGEGLPDGKGGKGDLVVELRLMLWEKPDDKITDLMRSMREGLFL</sequence>
<dbReference type="PRINTS" id="PR00625">
    <property type="entry name" value="JDOMAIN"/>
</dbReference>
<feature type="compositionally biased region" description="Polar residues" evidence="3">
    <location>
        <begin position="199"/>
        <end position="209"/>
    </location>
</feature>
<dbReference type="CDD" id="cd06257">
    <property type="entry name" value="DnaJ"/>
    <property type="match status" value="1"/>
</dbReference>
<dbReference type="InterPro" id="IPR018253">
    <property type="entry name" value="DnaJ_domain_CS"/>
</dbReference>
<gene>
    <name evidence="5" type="ORF">RHSP_01876</name>
</gene>
<dbReference type="EMBL" id="AQHN01000011">
    <property type="protein sequence ID" value="ENN89055.1"/>
    <property type="molecule type" value="Genomic_DNA"/>
</dbReference>
<organism evidence="5 6">
    <name type="scientific">Rhizobium freirei PRF 81</name>
    <dbReference type="NCBI Taxonomy" id="363754"/>
    <lineage>
        <taxon>Bacteria</taxon>
        <taxon>Pseudomonadati</taxon>
        <taxon>Pseudomonadota</taxon>
        <taxon>Alphaproteobacteria</taxon>
        <taxon>Hyphomicrobiales</taxon>
        <taxon>Rhizobiaceae</taxon>
        <taxon>Rhizobium/Agrobacterium group</taxon>
        <taxon>Rhizobium</taxon>
    </lineage>
</organism>
<keyword evidence="1" id="KW-0143">Chaperone</keyword>
<feature type="compositionally biased region" description="Polar residues" evidence="3">
    <location>
        <begin position="181"/>
        <end position="191"/>
    </location>
</feature>
<dbReference type="CDD" id="cd10747">
    <property type="entry name" value="DnaJ_C"/>
    <property type="match status" value="1"/>
</dbReference>
<dbReference type="SUPFAM" id="SSF46565">
    <property type="entry name" value="Chaperone J-domain"/>
    <property type="match status" value="1"/>
</dbReference>
<dbReference type="GO" id="GO:0005737">
    <property type="term" value="C:cytoplasm"/>
    <property type="evidence" value="ECO:0007669"/>
    <property type="project" value="TreeGrafter"/>
</dbReference>
<dbReference type="PANTHER" id="PTHR43096:SF52">
    <property type="entry name" value="DNAJ HOMOLOG 1, MITOCHONDRIAL-RELATED"/>
    <property type="match status" value="1"/>
</dbReference>
<dbReference type="InterPro" id="IPR008971">
    <property type="entry name" value="HSP40/DnaJ_pept-bd"/>
</dbReference>
<evidence type="ECO:0000256" key="1">
    <source>
        <dbReference type="ARBA" id="ARBA00023186"/>
    </source>
</evidence>